<sequence>MDVPFSDSTISGSGGWEFEQGASIEGTLTLRFEQARASLEVRTRRDLSGDVRLLVNDPGSDEEELEYLKEGGCELESR</sequence>
<name>A0A7D5YA98_9ACTN</name>
<dbReference type="AlphaFoldDB" id="A0A7D5YA98"/>
<dbReference type="EMBL" id="CP058905">
    <property type="protein sequence ID" value="QLK00200.1"/>
    <property type="molecule type" value="Genomic_DNA"/>
</dbReference>
<feature type="region of interest" description="Disordered" evidence="1">
    <location>
        <begin position="59"/>
        <end position="78"/>
    </location>
</feature>
<gene>
    <name evidence="2" type="ORF">HZU44_09205</name>
</gene>
<proteinExistence type="predicted"/>
<evidence type="ECO:0000313" key="2">
    <source>
        <dbReference type="EMBL" id="QLK00200.1"/>
    </source>
</evidence>
<feature type="compositionally biased region" description="Basic and acidic residues" evidence="1">
    <location>
        <begin position="66"/>
        <end position="78"/>
    </location>
</feature>
<organism evidence="2">
    <name type="scientific">Micromonospora carbonacea</name>
    <dbReference type="NCBI Taxonomy" id="47853"/>
    <lineage>
        <taxon>Bacteria</taxon>
        <taxon>Bacillati</taxon>
        <taxon>Actinomycetota</taxon>
        <taxon>Actinomycetes</taxon>
        <taxon>Micromonosporales</taxon>
        <taxon>Micromonosporaceae</taxon>
        <taxon>Micromonospora</taxon>
    </lineage>
</organism>
<protein>
    <submittedName>
        <fullName evidence="2">Uncharacterized protein</fullName>
    </submittedName>
</protein>
<evidence type="ECO:0000256" key="1">
    <source>
        <dbReference type="SAM" id="MobiDB-lite"/>
    </source>
</evidence>
<reference evidence="2" key="1">
    <citation type="submission" date="2020-08" db="EMBL/GenBank/DDBJ databases">
        <title>A bifunctional nitrone conjugated secondary metabolite targeting the ribosome.</title>
        <authorList>
            <person name="Limbrick E.M."/>
            <person name="Graf M."/>
            <person name="Derewacz D.K."/>
            <person name="Nguyen F."/>
            <person name="Spraggins J.M."/>
            <person name="Wieland M."/>
            <person name="Ynigez-Gutierrez A.E."/>
            <person name="Reisman B.J."/>
            <person name="Zinshteyn B."/>
            <person name="McCulloch K."/>
            <person name="Iverson T.M."/>
            <person name="Green R."/>
            <person name="Wilson D.N."/>
            <person name="Bachmann B.O."/>
        </authorList>
    </citation>
    <scope>NUCLEOTIDE SEQUENCE</scope>
    <source>
        <strain evidence="2">Africana</strain>
    </source>
</reference>
<accession>A0A7D5YA98</accession>